<organism evidence="7 8">
    <name type="scientific">Thalassotalea loyana</name>
    <dbReference type="NCBI Taxonomy" id="280483"/>
    <lineage>
        <taxon>Bacteria</taxon>
        <taxon>Pseudomonadati</taxon>
        <taxon>Pseudomonadota</taxon>
        <taxon>Gammaproteobacteria</taxon>
        <taxon>Alteromonadales</taxon>
        <taxon>Colwelliaceae</taxon>
        <taxon>Thalassotalea</taxon>
    </lineage>
</organism>
<name>A0ABQ6HCG9_9GAMM</name>
<dbReference type="Pfam" id="PF00126">
    <property type="entry name" value="HTH_1"/>
    <property type="match status" value="1"/>
</dbReference>
<dbReference type="SUPFAM" id="SSF53850">
    <property type="entry name" value="Periplasmic binding protein-like II"/>
    <property type="match status" value="1"/>
</dbReference>
<dbReference type="SUPFAM" id="SSF46785">
    <property type="entry name" value="Winged helix' DNA-binding domain"/>
    <property type="match status" value="1"/>
</dbReference>
<proteinExistence type="inferred from homology"/>
<evidence type="ECO:0000256" key="1">
    <source>
        <dbReference type="ARBA" id="ARBA00009437"/>
    </source>
</evidence>
<dbReference type="Gene3D" id="3.40.190.290">
    <property type="match status" value="1"/>
</dbReference>
<keyword evidence="3" id="KW-0238">DNA-binding</keyword>
<keyword evidence="2" id="KW-0805">Transcription regulation</keyword>
<protein>
    <submittedName>
        <fullName evidence="7">Transcriptional activator NhaR</fullName>
    </submittedName>
</protein>
<keyword evidence="8" id="KW-1185">Reference proteome</keyword>
<evidence type="ECO:0000256" key="5">
    <source>
        <dbReference type="ARBA" id="ARBA00023163"/>
    </source>
</evidence>
<accession>A0ABQ6HCG9</accession>
<comment type="caution">
    <text evidence="7">The sequence shown here is derived from an EMBL/GenBank/DDBJ whole genome shotgun (WGS) entry which is preliminary data.</text>
</comment>
<dbReference type="NCBIfam" id="NF008284">
    <property type="entry name" value="PRK11062.1"/>
    <property type="match status" value="1"/>
</dbReference>
<evidence type="ECO:0000256" key="2">
    <source>
        <dbReference type="ARBA" id="ARBA00023015"/>
    </source>
</evidence>
<feature type="domain" description="HTH lysR-type" evidence="6">
    <location>
        <begin position="4"/>
        <end position="61"/>
    </location>
</feature>
<evidence type="ECO:0000256" key="3">
    <source>
        <dbReference type="ARBA" id="ARBA00023125"/>
    </source>
</evidence>
<dbReference type="PROSITE" id="PS50931">
    <property type="entry name" value="HTH_LYSR"/>
    <property type="match status" value="1"/>
</dbReference>
<evidence type="ECO:0000313" key="7">
    <source>
        <dbReference type="EMBL" id="GLX85129.1"/>
    </source>
</evidence>
<dbReference type="InterPro" id="IPR005119">
    <property type="entry name" value="LysR_subst-bd"/>
</dbReference>
<dbReference type="PANTHER" id="PTHR30293">
    <property type="entry name" value="TRANSCRIPTIONAL REGULATORY PROTEIN NAC-RELATED"/>
    <property type="match status" value="1"/>
</dbReference>
<dbReference type="EMBL" id="BSSV01000002">
    <property type="protein sequence ID" value="GLX85129.1"/>
    <property type="molecule type" value="Genomic_DNA"/>
</dbReference>
<dbReference type="RefSeq" id="WP_284296935.1">
    <property type="nucleotide sequence ID" value="NZ_BSSV01000002.1"/>
</dbReference>
<dbReference type="Pfam" id="PF03466">
    <property type="entry name" value="LysR_substrate"/>
    <property type="match status" value="1"/>
</dbReference>
<dbReference type="InterPro" id="IPR000847">
    <property type="entry name" value="LysR_HTH_N"/>
</dbReference>
<gene>
    <name evidence="7" type="ORF">tloyanaT_13810</name>
</gene>
<dbReference type="PANTHER" id="PTHR30293:SF2">
    <property type="entry name" value="TRANSCRIPTIONAL ACTIVATOR PROTEIN NHAR"/>
    <property type="match status" value="1"/>
</dbReference>
<comment type="similarity">
    <text evidence="1">Belongs to the LysR transcriptional regulatory family.</text>
</comment>
<dbReference type="InterPro" id="IPR036388">
    <property type="entry name" value="WH-like_DNA-bd_sf"/>
</dbReference>
<dbReference type="Gene3D" id="1.10.10.10">
    <property type="entry name" value="Winged helix-like DNA-binding domain superfamily/Winged helix DNA-binding domain"/>
    <property type="match status" value="1"/>
</dbReference>
<evidence type="ECO:0000259" key="6">
    <source>
        <dbReference type="PROSITE" id="PS50931"/>
    </source>
</evidence>
<sequence>MKQLNYNHLYYFYLTAKEGSIADACKLLHVTPQTVSGQLATLEDYLDLRLFERHGKRLVLNDNGKLVYSYAEDIFSLGHELMQSLEPNQLNKKLTLTVGITDVIPKVFTYDFLRPIFEGELDVKLVCREGELDQLLADLALNKLDIILSDCPVPPGRRVKAFSHKITESGLTFYIAKHKKSTISGTFPQNINQQPILIPGEQSSIKMSLISWLNDNDLHPEIVAEFDDSALAKLFGQAGYGIFCTPTIVESHVLETYQVEVIGRTEDIKEVLYLISAERKFTHPAVMALKP</sequence>
<dbReference type="InterPro" id="IPR036390">
    <property type="entry name" value="WH_DNA-bd_sf"/>
</dbReference>
<evidence type="ECO:0000256" key="4">
    <source>
        <dbReference type="ARBA" id="ARBA00023159"/>
    </source>
</evidence>
<keyword evidence="5" id="KW-0804">Transcription</keyword>
<evidence type="ECO:0000313" key="8">
    <source>
        <dbReference type="Proteomes" id="UP001157134"/>
    </source>
</evidence>
<reference evidence="7 8" key="1">
    <citation type="submission" date="2023-03" db="EMBL/GenBank/DDBJ databases">
        <title>Thalassotalea loyana LMG 22536T draft genome sequence.</title>
        <authorList>
            <person name="Sawabe T."/>
        </authorList>
    </citation>
    <scope>NUCLEOTIDE SEQUENCE [LARGE SCALE GENOMIC DNA]</scope>
    <source>
        <strain evidence="7 8">LMG 22536</strain>
    </source>
</reference>
<keyword evidence="4" id="KW-0010">Activator</keyword>
<dbReference type="Proteomes" id="UP001157134">
    <property type="component" value="Unassembled WGS sequence"/>
</dbReference>